<evidence type="ECO:0000259" key="7">
    <source>
        <dbReference type="PROSITE" id="PS50056"/>
    </source>
</evidence>
<proteinExistence type="inferred from homology"/>
<dbReference type="SUPFAM" id="SSF52799">
    <property type="entry name" value="(Phosphotyrosine protein) phosphatases II"/>
    <property type="match status" value="1"/>
</dbReference>
<evidence type="ECO:0000256" key="4">
    <source>
        <dbReference type="ARBA" id="ARBA00022912"/>
    </source>
</evidence>
<comment type="similarity">
    <text evidence="1">Belongs to the protein-tyrosine phosphatase family. Non-receptor class dual specificity subfamily.</text>
</comment>
<dbReference type="InterPro" id="IPR000340">
    <property type="entry name" value="Dual-sp_phosphatase_cat-dom"/>
</dbReference>
<dbReference type="Proteomes" id="UP001174909">
    <property type="component" value="Unassembled WGS sequence"/>
</dbReference>
<evidence type="ECO:0000256" key="2">
    <source>
        <dbReference type="ARBA" id="ARBA00013064"/>
    </source>
</evidence>
<dbReference type="PANTHER" id="PTHR45848:SF4">
    <property type="entry name" value="DUAL SPECIFICITY PROTEIN PHOSPHATASE 12"/>
    <property type="match status" value="1"/>
</dbReference>
<evidence type="ECO:0000313" key="9">
    <source>
        <dbReference type="Proteomes" id="UP001174909"/>
    </source>
</evidence>
<reference evidence="8" key="1">
    <citation type="submission" date="2023-03" db="EMBL/GenBank/DDBJ databases">
        <authorList>
            <person name="Steffen K."/>
            <person name="Cardenas P."/>
        </authorList>
    </citation>
    <scope>NUCLEOTIDE SEQUENCE</scope>
</reference>
<evidence type="ECO:0000256" key="3">
    <source>
        <dbReference type="ARBA" id="ARBA00022801"/>
    </source>
</evidence>
<dbReference type="AlphaFoldDB" id="A0AA35TD44"/>
<evidence type="ECO:0000256" key="1">
    <source>
        <dbReference type="ARBA" id="ARBA00008601"/>
    </source>
</evidence>
<gene>
    <name evidence="8" type="ORF">GBAR_LOCUS24801</name>
</gene>
<feature type="region of interest" description="Disordered" evidence="5">
    <location>
        <begin position="65"/>
        <end position="114"/>
    </location>
</feature>
<evidence type="ECO:0000256" key="5">
    <source>
        <dbReference type="SAM" id="MobiDB-lite"/>
    </source>
</evidence>
<name>A0AA35TD44_GEOBA</name>
<dbReference type="GO" id="GO:0004725">
    <property type="term" value="F:protein tyrosine phosphatase activity"/>
    <property type="evidence" value="ECO:0007669"/>
    <property type="project" value="UniProtKB-EC"/>
</dbReference>
<keyword evidence="3" id="KW-0378">Hydrolase</keyword>
<feature type="domain" description="Tyrosine-protein phosphatase" evidence="6">
    <location>
        <begin position="1"/>
        <end position="213"/>
    </location>
</feature>
<dbReference type="EMBL" id="CASHTH010003422">
    <property type="protein sequence ID" value="CAI8044766.1"/>
    <property type="molecule type" value="Genomic_DNA"/>
</dbReference>
<dbReference type="GO" id="GO:0008138">
    <property type="term" value="F:protein tyrosine/serine/threonine phosphatase activity"/>
    <property type="evidence" value="ECO:0007669"/>
    <property type="project" value="TreeGrafter"/>
</dbReference>
<keyword evidence="9" id="KW-1185">Reference proteome</keyword>
<keyword evidence="4" id="KW-0904">Protein phosphatase</keyword>
<dbReference type="EC" id="3.1.3.48" evidence="2"/>
<comment type="caution">
    <text evidence="8">The sequence shown here is derived from an EMBL/GenBank/DDBJ whole genome shotgun (WGS) entry which is preliminary data.</text>
</comment>
<dbReference type="Pfam" id="PF00782">
    <property type="entry name" value="DSPc"/>
    <property type="match status" value="1"/>
</dbReference>
<evidence type="ECO:0000313" key="8">
    <source>
        <dbReference type="EMBL" id="CAI8044766.1"/>
    </source>
</evidence>
<protein>
    <recommendedName>
        <fullName evidence="2">protein-tyrosine-phosphatase</fullName>
        <ecNumber evidence="2">3.1.3.48</ecNumber>
    </recommendedName>
</protein>
<feature type="compositionally biased region" description="Basic residues" evidence="5">
    <location>
        <begin position="99"/>
        <end position="111"/>
    </location>
</feature>
<dbReference type="PROSITE" id="PS50056">
    <property type="entry name" value="TYR_PHOSPHATASE_2"/>
    <property type="match status" value="1"/>
</dbReference>
<dbReference type="PROSITE" id="PS50054">
    <property type="entry name" value="TYR_PHOSPHATASE_DUAL"/>
    <property type="match status" value="1"/>
</dbReference>
<dbReference type="PANTHER" id="PTHR45848">
    <property type="entry name" value="DUAL SPECIFICITY PROTEIN PHOSPHATASE 12 FAMILY MEMBER"/>
    <property type="match status" value="1"/>
</dbReference>
<feature type="domain" description="Tyrosine specific protein phosphatases" evidence="7">
    <location>
        <begin position="120"/>
        <end position="192"/>
    </location>
</feature>
<dbReference type="InterPro" id="IPR000387">
    <property type="entry name" value="Tyr_Pase_dom"/>
</dbReference>
<accession>A0AA35TD44</accession>
<sequence length="460" mass="52384">MLEVRPGLLLGSMGDALAVFTRVPSLVARYHVTHVLSLCNHPQNGLITSWLLRIRTRVEESDSELKDVDEEEKISKKNPLQKRQKRRRKKMVSEATRSGRGRQRGRRKKGQRQVELPKWRKFIEVADMPKSDLLHHFEECCHFIRDGRERGTVLVHCEHGVSRSVTVVLAYLMWTERRSLRILYQELKERKPEIRPNSGFMDQLRLWEDMGCRVKDDNKKYRAYRLQCKAREIEASGSVAVVEMAPDPAVSPVDAALYFRCRKCRQLLFTDGDVLQHALGEGRESFGHRHRGKSDRSKYHGEGVLVMSGKLEAKEKEGELLTTVDKLPEMKKEAVIEEAEEKQRATVELKDETVELQLATEIGSQEEIECVQKAPRELGWSDGGTCERAKREEDGLSEDVVLGGNPDCRQLVSMELRGTTPLITPHGDGGISYEEGGRHSTCSASSALLFSLPKLHFLLH</sequence>
<organism evidence="8 9">
    <name type="scientific">Geodia barretti</name>
    <name type="common">Barrett's horny sponge</name>
    <dbReference type="NCBI Taxonomy" id="519541"/>
    <lineage>
        <taxon>Eukaryota</taxon>
        <taxon>Metazoa</taxon>
        <taxon>Porifera</taxon>
        <taxon>Demospongiae</taxon>
        <taxon>Heteroscleromorpha</taxon>
        <taxon>Tetractinellida</taxon>
        <taxon>Astrophorina</taxon>
        <taxon>Geodiidae</taxon>
        <taxon>Geodia</taxon>
    </lineage>
</organism>
<dbReference type="InterPro" id="IPR020422">
    <property type="entry name" value="TYR_PHOSPHATASE_DUAL_dom"/>
</dbReference>
<dbReference type="Gene3D" id="3.90.190.10">
    <property type="entry name" value="Protein tyrosine phosphatase superfamily"/>
    <property type="match status" value="1"/>
</dbReference>
<dbReference type="SMART" id="SM00195">
    <property type="entry name" value="DSPc"/>
    <property type="match status" value="1"/>
</dbReference>
<feature type="compositionally biased region" description="Basic residues" evidence="5">
    <location>
        <begin position="79"/>
        <end position="90"/>
    </location>
</feature>
<evidence type="ECO:0000259" key="6">
    <source>
        <dbReference type="PROSITE" id="PS50054"/>
    </source>
</evidence>
<dbReference type="InterPro" id="IPR029021">
    <property type="entry name" value="Prot-tyrosine_phosphatase-like"/>
</dbReference>